<keyword evidence="4" id="KW-1185">Reference proteome</keyword>
<dbReference type="InterPro" id="IPR028098">
    <property type="entry name" value="Glyco_trans_4-like_N"/>
</dbReference>
<name>A0A7Y2JVJ7_9BURK</name>
<dbReference type="Gene3D" id="3.40.50.2000">
    <property type="entry name" value="Glycogen Phosphorylase B"/>
    <property type="match status" value="2"/>
</dbReference>
<dbReference type="EMBL" id="JABAIV010000001">
    <property type="protein sequence ID" value="NNG21842.1"/>
    <property type="molecule type" value="Genomic_DNA"/>
</dbReference>
<accession>A0A7Y2JVJ7</accession>
<dbReference type="InterPro" id="IPR001296">
    <property type="entry name" value="Glyco_trans_1"/>
</dbReference>
<evidence type="ECO:0000259" key="2">
    <source>
        <dbReference type="Pfam" id="PF13439"/>
    </source>
</evidence>
<reference evidence="3 4" key="1">
    <citation type="submission" date="2020-04" db="EMBL/GenBank/DDBJ databases">
        <title>Massilia sp. nov., a cold adapted bacteria isolated from Arctic soil.</title>
        <authorList>
            <person name="Son J."/>
            <person name="Ka J.-O."/>
        </authorList>
    </citation>
    <scope>NUCLEOTIDE SEQUENCE [LARGE SCALE GENOMIC DNA]</scope>
    <source>
        <strain evidence="3 4">ML15P13</strain>
    </source>
</reference>
<dbReference type="Pfam" id="PF13439">
    <property type="entry name" value="Glyco_transf_4"/>
    <property type="match status" value="1"/>
</dbReference>
<sequence length="384" mass="42389">MDSTTGTRQVRVMFLVVSASMGGAESHALALAKGLDRQYFDVSLVYLKDEAESPQAHARVQDGVFVFCLGADRKLDLAAVRQLGAYANAKEIDIVVCVNPYPLVYAWMLRLMSKRRVRIVEILHSAATFPMESWLHVLALRPLFWMSDLLVYMGKNQRSYWERHLLTARRTEVVRHGVNVDRLRNDFPVAAKGRLREAHGFAESDYVVGVCGALRHECGHADLVAAIHAARAAGTAVKCLIIGDGPMRAAIESMVERLGLQDEVKITGSVQDGRLAVSCCDVMAEPSRMETVSLAALESMALGKPLIMANVGNASEFVEHGKNGLLYAQADVAQLARHIRRLSDRKRRAAYGDASLAKVHSQFSLAQMVDAYHRIFLNLHPLQG</sequence>
<dbReference type="Proteomes" id="UP000533905">
    <property type="component" value="Unassembled WGS sequence"/>
</dbReference>
<dbReference type="PANTHER" id="PTHR45947:SF3">
    <property type="entry name" value="SULFOQUINOVOSYL TRANSFERASE SQD2"/>
    <property type="match status" value="1"/>
</dbReference>
<dbReference type="Pfam" id="PF00534">
    <property type="entry name" value="Glycos_transf_1"/>
    <property type="match status" value="1"/>
</dbReference>
<dbReference type="PANTHER" id="PTHR45947">
    <property type="entry name" value="SULFOQUINOVOSYL TRANSFERASE SQD2"/>
    <property type="match status" value="1"/>
</dbReference>
<protein>
    <submittedName>
        <fullName evidence="3">Glycosyltransferase family 4 protein</fullName>
    </submittedName>
</protein>
<feature type="domain" description="Glycosyltransferase subfamily 4-like N-terminal" evidence="2">
    <location>
        <begin position="21"/>
        <end position="182"/>
    </location>
</feature>
<dbReference type="RefSeq" id="WP_171080685.1">
    <property type="nucleotide sequence ID" value="NZ_JABAIV010000001.1"/>
</dbReference>
<organism evidence="3 4">
    <name type="scientific">Telluria aromaticivorans</name>
    <dbReference type="NCBI Taxonomy" id="2725995"/>
    <lineage>
        <taxon>Bacteria</taxon>
        <taxon>Pseudomonadati</taxon>
        <taxon>Pseudomonadota</taxon>
        <taxon>Betaproteobacteria</taxon>
        <taxon>Burkholderiales</taxon>
        <taxon>Oxalobacteraceae</taxon>
        <taxon>Telluria group</taxon>
        <taxon>Telluria</taxon>
    </lineage>
</organism>
<dbReference type="SUPFAM" id="SSF53756">
    <property type="entry name" value="UDP-Glycosyltransferase/glycogen phosphorylase"/>
    <property type="match status" value="1"/>
</dbReference>
<dbReference type="CDD" id="cd03801">
    <property type="entry name" value="GT4_PimA-like"/>
    <property type="match status" value="1"/>
</dbReference>
<dbReference type="GO" id="GO:0016758">
    <property type="term" value="F:hexosyltransferase activity"/>
    <property type="evidence" value="ECO:0007669"/>
    <property type="project" value="TreeGrafter"/>
</dbReference>
<dbReference type="AlphaFoldDB" id="A0A7Y2JVJ7"/>
<evidence type="ECO:0000313" key="4">
    <source>
        <dbReference type="Proteomes" id="UP000533905"/>
    </source>
</evidence>
<evidence type="ECO:0000259" key="1">
    <source>
        <dbReference type="Pfam" id="PF00534"/>
    </source>
</evidence>
<comment type="caution">
    <text evidence="3">The sequence shown here is derived from an EMBL/GenBank/DDBJ whole genome shotgun (WGS) entry which is preliminary data.</text>
</comment>
<proteinExistence type="predicted"/>
<keyword evidence="3" id="KW-0808">Transferase</keyword>
<evidence type="ECO:0000313" key="3">
    <source>
        <dbReference type="EMBL" id="NNG21842.1"/>
    </source>
</evidence>
<feature type="domain" description="Glycosyl transferase family 1" evidence="1">
    <location>
        <begin position="194"/>
        <end position="351"/>
    </location>
</feature>
<dbReference type="InterPro" id="IPR050194">
    <property type="entry name" value="Glycosyltransferase_grp1"/>
</dbReference>
<gene>
    <name evidence="3" type="ORF">HGB41_02315</name>
</gene>